<dbReference type="InterPro" id="IPR038213">
    <property type="entry name" value="IFI6/IFI27-like_sf"/>
</dbReference>
<feature type="transmembrane region" description="Helical" evidence="1">
    <location>
        <begin position="47"/>
        <end position="70"/>
    </location>
</feature>
<dbReference type="EMBL" id="JACCJB010000009">
    <property type="protein sequence ID" value="KAF6224378.1"/>
    <property type="molecule type" value="Genomic_DNA"/>
</dbReference>
<evidence type="ECO:0000256" key="1">
    <source>
        <dbReference type="SAM" id="Phobius"/>
    </source>
</evidence>
<comment type="caution">
    <text evidence="2">The sequence shown here is derived from an EMBL/GenBank/DDBJ whole genome shotgun (WGS) entry which is preliminary data.</text>
</comment>
<sequence>MTNYVNSLTLSARRNGLVVGGPLPAQALTKLMSHGKRLIGYLKQPRSLAAAFQSVVYGGFVPAGGLFASLTSMGMLGTLAPLFLGVAALVATAVTVMVWGFRVRRWRNMGRQHR</sequence>
<dbReference type="AlphaFoldDB" id="A0A8H6CJ12"/>
<proteinExistence type="predicted"/>
<dbReference type="Proteomes" id="UP000593566">
    <property type="component" value="Unassembled WGS sequence"/>
</dbReference>
<organism evidence="2 3">
    <name type="scientific">Letharia lupina</name>
    <dbReference type="NCBI Taxonomy" id="560253"/>
    <lineage>
        <taxon>Eukaryota</taxon>
        <taxon>Fungi</taxon>
        <taxon>Dikarya</taxon>
        <taxon>Ascomycota</taxon>
        <taxon>Pezizomycotina</taxon>
        <taxon>Lecanoromycetes</taxon>
        <taxon>OSLEUM clade</taxon>
        <taxon>Lecanoromycetidae</taxon>
        <taxon>Lecanorales</taxon>
        <taxon>Lecanorineae</taxon>
        <taxon>Parmeliaceae</taxon>
        <taxon>Letharia</taxon>
    </lineage>
</organism>
<keyword evidence="3" id="KW-1185">Reference proteome</keyword>
<feature type="transmembrane region" description="Helical" evidence="1">
    <location>
        <begin position="82"/>
        <end position="101"/>
    </location>
</feature>
<dbReference type="RefSeq" id="XP_037153438.1">
    <property type="nucleotide sequence ID" value="XM_037301804.1"/>
</dbReference>
<evidence type="ECO:0000313" key="3">
    <source>
        <dbReference type="Proteomes" id="UP000593566"/>
    </source>
</evidence>
<protein>
    <submittedName>
        <fullName evidence="2">Uncharacterized protein</fullName>
    </submittedName>
</protein>
<gene>
    <name evidence="2" type="ORF">HO133_010955</name>
</gene>
<evidence type="ECO:0000313" key="2">
    <source>
        <dbReference type="EMBL" id="KAF6224378.1"/>
    </source>
</evidence>
<dbReference type="GeneID" id="59339345"/>
<dbReference type="Gene3D" id="6.10.110.10">
    <property type="match status" value="1"/>
</dbReference>
<name>A0A8H6CJ12_9LECA</name>
<keyword evidence="1" id="KW-1133">Transmembrane helix</keyword>
<reference evidence="2 3" key="1">
    <citation type="journal article" date="2020" name="Genomics">
        <title>Complete, high-quality genomes from long-read metagenomic sequencing of two wolf lichen thalli reveals enigmatic genome architecture.</title>
        <authorList>
            <person name="McKenzie S.K."/>
            <person name="Walston R.F."/>
            <person name="Allen J.L."/>
        </authorList>
    </citation>
    <scope>NUCLEOTIDE SEQUENCE [LARGE SCALE GENOMIC DNA]</scope>
    <source>
        <strain evidence="2">WasteWater1</strain>
    </source>
</reference>
<keyword evidence="1" id="KW-0472">Membrane</keyword>
<accession>A0A8H6CJ12</accession>
<keyword evidence="1" id="KW-0812">Transmembrane</keyword>